<reference evidence="3" key="1">
    <citation type="journal article" date="2019" name="Int. J. Syst. Evol. Microbiol.">
        <title>The Global Catalogue of Microorganisms (GCM) 10K type strain sequencing project: providing services to taxonomists for standard genome sequencing and annotation.</title>
        <authorList>
            <consortium name="The Broad Institute Genomics Platform"/>
            <consortium name="The Broad Institute Genome Sequencing Center for Infectious Disease"/>
            <person name="Wu L."/>
            <person name="Ma J."/>
        </authorList>
    </citation>
    <scope>NUCLEOTIDE SEQUENCE [LARGE SCALE GENOMIC DNA]</scope>
    <source>
        <strain evidence="3">CGMCC 1.3240</strain>
    </source>
</reference>
<sequence length="70" mass="7768">MAAKGKAGKYLNVSPFIESTIGEQLRTMEYSATRYSAKTVKTNLLDLTIQLKSQVGIALLPYIQLYKQNG</sequence>
<dbReference type="RefSeq" id="WP_379191161.1">
    <property type="nucleotide sequence ID" value="NZ_JBHSOW010000098.1"/>
</dbReference>
<dbReference type="EMBL" id="JBHSOW010000098">
    <property type="protein sequence ID" value="MFC5652521.1"/>
    <property type="molecule type" value="Genomic_DNA"/>
</dbReference>
<dbReference type="InterPro" id="IPR057336">
    <property type="entry name" value="GerAC_N"/>
</dbReference>
<organism evidence="2 3">
    <name type="scientific">Paenibacillus solisilvae</name>
    <dbReference type="NCBI Taxonomy" id="2486751"/>
    <lineage>
        <taxon>Bacteria</taxon>
        <taxon>Bacillati</taxon>
        <taxon>Bacillota</taxon>
        <taxon>Bacilli</taxon>
        <taxon>Bacillales</taxon>
        <taxon>Paenibacillaceae</taxon>
        <taxon>Paenibacillus</taxon>
    </lineage>
</organism>
<accession>A0ABW0W2X0</accession>
<dbReference type="Proteomes" id="UP001596047">
    <property type="component" value="Unassembled WGS sequence"/>
</dbReference>
<comment type="caution">
    <text evidence="2">The sequence shown here is derived from an EMBL/GenBank/DDBJ whole genome shotgun (WGS) entry which is preliminary data.</text>
</comment>
<name>A0ABW0W2X0_9BACL</name>
<dbReference type="Pfam" id="PF25198">
    <property type="entry name" value="Spore_GerAC_N"/>
    <property type="match status" value="1"/>
</dbReference>
<proteinExistence type="predicted"/>
<feature type="domain" description="Spore germination protein N-terminal" evidence="1">
    <location>
        <begin position="2"/>
        <end position="64"/>
    </location>
</feature>
<evidence type="ECO:0000313" key="3">
    <source>
        <dbReference type="Proteomes" id="UP001596047"/>
    </source>
</evidence>
<evidence type="ECO:0000313" key="2">
    <source>
        <dbReference type="EMBL" id="MFC5652521.1"/>
    </source>
</evidence>
<keyword evidence="3" id="KW-1185">Reference proteome</keyword>
<gene>
    <name evidence="2" type="ORF">ACFPYJ_26060</name>
</gene>
<evidence type="ECO:0000259" key="1">
    <source>
        <dbReference type="Pfam" id="PF25198"/>
    </source>
</evidence>
<protein>
    <recommendedName>
        <fullName evidence="1">Spore germination protein N-terminal domain-containing protein</fullName>
    </recommendedName>
</protein>